<dbReference type="Pfam" id="PF17293">
    <property type="entry name" value="Arm-DNA-bind_5"/>
    <property type="match status" value="1"/>
</dbReference>
<dbReference type="InterPro" id="IPR011010">
    <property type="entry name" value="DNA_brk_join_enz"/>
</dbReference>
<comment type="caution">
    <text evidence="5">The sequence shown here is derived from an EMBL/GenBank/DDBJ whole genome shotgun (WGS) entry which is preliminary data.</text>
</comment>
<keyword evidence="3" id="KW-0233">DNA recombination</keyword>
<dbReference type="Gene3D" id="1.10.443.10">
    <property type="entry name" value="Intergrase catalytic core"/>
    <property type="match status" value="1"/>
</dbReference>
<dbReference type="InterPro" id="IPR050090">
    <property type="entry name" value="Tyrosine_recombinase_XerCD"/>
</dbReference>
<dbReference type="InterPro" id="IPR013762">
    <property type="entry name" value="Integrase-like_cat_sf"/>
</dbReference>
<feature type="domain" description="Tyr recombinase" evidence="4">
    <location>
        <begin position="219"/>
        <end position="396"/>
    </location>
</feature>
<dbReference type="SUPFAM" id="SSF56349">
    <property type="entry name" value="DNA breaking-rejoining enzymes"/>
    <property type="match status" value="1"/>
</dbReference>
<keyword evidence="2" id="KW-0238">DNA-binding</keyword>
<evidence type="ECO:0000259" key="4">
    <source>
        <dbReference type="PROSITE" id="PS51898"/>
    </source>
</evidence>
<dbReference type="Proteomes" id="UP001338309">
    <property type="component" value="Unassembled WGS sequence"/>
</dbReference>
<dbReference type="InterPro" id="IPR035386">
    <property type="entry name" value="Arm-DNA-bind_5"/>
</dbReference>
<dbReference type="Gene3D" id="1.10.150.130">
    <property type="match status" value="1"/>
</dbReference>
<evidence type="ECO:0000256" key="3">
    <source>
        <dbReference type="ARBA" id="ARBA00023172"/>
    </source>
</evidence>
<dbReference type="Pfam" id="PF13102">
    <property type="entry name" value="Phage_int_SAM_5"/>
    <property type="match status" value="1"/>
</dbReference>
<evidence type="ECO:0000256" key="1">
    <source>
        <dbReference type="ARBA" id="ARBA00008857"/>
    </source>
</evidence>
<evidence type="ECO:0000313" key="6">
    <source>
        <dbReference type="Proteomes" id="UP001338309"/>
    </source>
</evidence>
<sequence length="408" mass="47732">MKTLGIQFVGRSKNAKEKVYSLYARVTVDGRRTEISLKKKILKTYWNQARGVAKGNLPEALSLNQFLEELRSLIVSKYHELMLNGEHFDVENLKDLVLGKEDEGFSLMKLVDYHEQVMGPVLKQGTMKNYYTTKKYIQTFLRDSQRKEDVLLNKIDYAFLLNFENYLRAHKPTDHQRPLTQNGIMKHMERFKKILNLGSKMDLLEKNPFDKYQFKFNRHDRDYLNEEELNRLETKNIKNPRIELVRDLFVFACYTGLSYIDMASLRKEHLINGPSGNLWIKTQRNKTHTPVKIPLLPKALQVLEKYNEDPRAEVKGLLLPVISNQRLNTYLKEIADICEIEKNLSFHVARHTFATTVTLQNGVPIETVSKMLGHNKITTTQIYARVMEVKLNEDMENLKKRLRSKSKP</sequence>
<dbReference type="InterPro" id="IPR002104">
    <property type="entry name" value="Integrase_catalytic"/>
</dbReference>
<gene>
    <name evidence="5" type="ORF">Aconfl_42810</name>
</gene>
<dbReference type="PROSITE" id="PS51898">
    <property type="entry name" value="TYR_RECOMBINASE"/>
    <property type="match status" value="1"/>
</dbReference>
<organism evidence="5 6">
    <name type="scientific">Algoriphagus confluentis</name>
    <dbReference type="NCBI Taxonomy" id="1697556"/>
    <lineage>
        <taxon>Bacteria</taxon>
        <taxon>Pseudomonadati</taxon>
        <taxon>Bacteroidota</taxon>
        <taxon>Cytophagia</taxon>
        <taxon>Cytophagales</taxon>
        <taxon>Cyclobacteriaceae</taxon>
        <taxon>Algoriphagus</taxon>
    </lineage>
</organism>
<evidence type="ECO:0000313" key="5">
    <source>
        <dbReference type="EMBL" id="GMQ31636.1"/>
    </source>
</evidence>
<proteinExistence type="inferred from homology"/>
<dbReference type="CDD" id="cd01185">
    <property type="entry name" value="INTN1_C_like"/>
    <property type="match status" value="1"/>
</dbReference>
<protein>
    <submittedName>
        <fullName evidence="5">Site-specific integrase</fullName>
    </submittedName>
</protein>
<dbReference type="Pfam" id="PF00589">
    <property type="entry name" value="Phage_integrase"/>
    <property type="match status" value="1"/>
</dbReference>
<comment type="similarity">
    <text evidence="1">Belongs to the 'phage' integrase family.</text>
</comment>
<dbReference type="EMBL" id="BTPD01000023">
    <property type="protein sequence ID" value="GMQ31636.1"/>
    <property type="molecule type" value="Genomic_DNA"/>
</dbReference>
<dbReference type="PANTHER" id="PTHR30349">
    <property type="entry name" value="PHAGE INTEGRASE-RELATED"/>
    <property type="match status" value="1"/>
</dbReference>
<reference evidence="5 6" key="1">
    <citation type="submission" date="2023-08" db="EMBL/GenBank/DDBJ databases">
        <title>Draft genome sequence of Algoriphagus confluentis.</title>
        <authorList>
            <person name="Takatani N."/>
            <person name="Hosokawa M."/>
            <person name="Sawabe T."/>
        </authorList>
    </citation>
    <scope>NUCLEOTIDE SEQUENCE [LARGE SCALE GENOMIC DNA]</scope>
    <source>
        <strain evidence="5 6">NBRC 111222</strain>
    </source>
</reference>
<keyword evidence="6" id="KW-1185">Reference proteome</keyword>
<dbReference type="PANTHER" id="PTHR30349:SF64">
    <property type="entry name" value="PROPHAGE INTEGRASE INTD-RELATED"/>
    <property type="match status" value="1"/>
</dbReference>
<dbReference type="InterPro" id="IPR010998">
    <property type="entry name" value="Integrase_recombinase_N"/>
</dbReference>
<evidence type="ECO:0000256" key="2">
    <source>
        <dbReference type="ARBA" id="ARBA00023125"/>
    </source>
</evidence>
<accession>A0ABQ6PVI2</accession>
<name>A0ABQ6PVI2_9BACT</name>
<dbReference type="InterPro" id="IPR025269">
    <property type="entry name" value="SAM-like_dom"/>
</dbReference>